<comment type="catalytic activity">
    <reaction evidence="1">
        <text>ATP + protein L-histidine = ADP + protein N-phospho-L-histidine.</text>
        <dbReference type="EC" id="2.7.13.3"/>
    </reaction>
</comment>
<keyword evidence="11" id="KW-0902">Two-component regulatory system</keyword>
<keyword evidence="15" id="KW-0812">Transmembrane</keyword>
<feature type="transmembrane region" description="Helical" evidence="15">
    <location>
        <begin position="74"/>
        <end position="103"/>
    </location>
</feature>
<dbReference type="InterPro" id="IPR050482">
    <property type="entry name" value="Sensor_HK_TwoCompSys"/>
</dbReference>
<dbReference type="Proteomes" id="UP001500630">
    <property type="component" value="Unassembled WGS sequence"/>
</dbReference>
<dbReference type="InterPro" id="IPR017205">
    <property type="entry name" value="Sig_transdc_His_kinase_ChrS"/>
</dbReference>
<protein>
    <recommendedName>
        <fullName evidence="5">Oxygen sensor histidine kinase NreB</fullName>
        <ecNumber evidence="4">2.7.13.3</ecNumber>
    </recommendedName>
    <alternativeName>
        <fullName evidence="14">Nitrogen regulation protein B</fullName>
    </alternativeName>
</protein>
<keyword evidence="9 17" id="KW-0418">Kinase</keyword>
<evidence type="ECO:0000256" key="7">
    <source>
        <dbReference type="ARBA" id="ARBA00022490"/>
    </source>
</evidence>
<feature type="domain" description="Histidine kinase/HSP90-like ATPase" evidence="16">
    <location>
        <begin position="308"/>
        <end position="402"/>
    </location>
</feature>
<keyword evidence="18" id="KW-1185">Reference proteome</keyword>
<feature type="transmembrane region" description="Helical" evidence="15">
    <location>
        <begin position="49"/>
        <end position="68"/>
    </location>
</feature>
<keyword evidence="10" id="KW-0408">Iron</keyword>
<keyword evidence="6" id="KW-0479">Metal-binding</keyword>
<dbReference type="PRINTS" id="PR00344">
    <property type="entry name" value="BCTRLSENSOR"/>
</dbReference>
<evidence type="ECO:0000256" key="8">
    <source>
        <dbReference type="ARBA" id="ARBA00022679"/>
    </source>
</evidence>
<evidence type="ECO:0000256" key="12">
    <source>
        <dbReference type="ARBA" id="ARBA00023014"/>
    </source>
</evidence>
<keyword evidence="15" id="KW-1133">Transmembrane helix</keyword>
<keyword evidence="8" id="KW-0808">Transferase</keyword>
<dbReference type="InterPro" id="IPR036890">
    <property type="entry name" value="HATPase_C_sf"/>
</dbReference>
<name>A0ABP6WC03_9ACTN</name>
<dbReference type="PANTHER" id="PTHR24421:SF62">
    <property type="entry name" value="SENSORY TRANSDUCTION HISTIDINE KINASE"/>
    <property type="match status" value="1"/>
</dbReference>
<evidence type="ECO:0000256" key="3">
    <source>
        <dbReference type="ARBA" id="ARBA00004496"/>
    </source>
</evidence>
<dbReference type="EC" id="2.7.13.3" evidence="4"/>
<feature type="transmembrane region" description="Helical" evidence="15">
    <location>
        <begin position="138"/>
        <end position="164"/>
    </location>
</feature>
<dbReference type="Pfam" id="PF07730">
    <property type="entry name" value="HisKA_3"/>
    <property type="match status" value="1"/>
</dbReference>
<dbReference type="GO" id="GO:0016301">
    <property type="term" value="F:kinase activity"/>
    <property type="evidence" value="ECO:0007669"/>
    <property type="project" value="UniProtKB-KW"/>
</dbReference>
<dbReference type="SUPFAM" id="SSF55874">
    <property type="entry name" value="ATPase domain of HSP90 chaperone/DNA topoisomerase II/histidine kinase"/>
    <property type="match status" value="1"/>
</dbReference>
<dbReference type="InterPro" id="IPR011712">
    <property type="entry name" value="Sig_transdc_His_kin_sub3_dim/P"/>
</dbReference>
<keyword evidence="7" id="KW-0963">Cytoplasm</keyword>
<evidence type="ECO:0000256" key="10">
    <source>
        <dbReference type="ARBA" id="ARBA00023004"/>
    </source>
</evidence>
<gene>
    <name evidence="17" type="ORF">GCM10022419_032520</name>
</gene>
<dbReference type="Pfam" id="PF02518">
    <property type="entry name" value="HATPase_c"/>
    <property type="match status" value="1"/>
</dbReference>
<feature type="transmembrane region" description="Helical" evidence="15">
    <location>
        <begin position="115"/>
        <end position="132"/>
    </location>
</feature>
<evidence type="ECO:0000256" key="4">
    <source>
        <dbReference type="ARBA" id="ARBA00012438"/>
    </source>
</evidence>
<evidence type="ECO:0000313" key="17">
    <source>
        <dbReference type="EMBL" id="GAA3549677.1"/>
    </source>
</evidence>
<keyword evidence="6" id="KW-0004">4Fe-4S</keyword>
<accession>A0ABP6WC03</accession>
<dbReference type="Gene3D" id="1.20.5.1930">
    <property type="match status" value="1"/>
</dbReference>
<evidence type="ECO:0000256" key="15">
    <source>
        <dbReference type="SAM" id="Phobius"/>
    </source>
</evidence>
<reference evidence="18" key="1">
    <citation type="journal article" date="2019" name="Int. J. Syst. Evol. Microbiol.">
        <title>The Global Catalogue of Microorganisms (GCM) 10K type strain sequencing project: providing services to taxonomists for standard genome sequencing and annotation.</title>
        <authorList>
            <consortium name="The Broad Institute Genomics Platform"/>
            <consortium name="The Broad Institute Genome Sequencing Center for Infectious Disease"/>
            <person name="Wu L."/>
            <person name="Ma J."/>
        </authorList>
    </citation>
    <scope>NUCLEOTIDE SEQUENCE [LARGE SCALE GENOMIC DNA]</scope>
    <source>
        <strain evidence="18">JCM 17326</strain>
    </source>
</reference>
<evidence type="ECO:0000256" key="14">
    <source>
        <dbReference type="ARBA" id="ARBA00030800"/>
    </source>
</evidence>
<dbReference type="CDD" id="cd16917">
    <property type="entry name" value="HATPase_UhpB-NarQ-NarX-like"/>
    <property type="match status" value="1"/>
</dbReference>
<dbReference type="Gene3D" id="3.30.565.10">
    <property type="entry name" value="Histidine kinase-like ATPase, C-terminal domain"/>
    <property type="match status" value="1"/>
</dbReference>
<dbReference type="RefSeq" id="WP_345562500.1">
    <property type="nucleotide sequence ID" value="NZ_BAABDQ010000005.1"/>
</dbReference>
<comment type="cofactor">
    <cofactor evidence="2">
        <name>[4Fe-4S] cluster</name>
        <dbReference type="ChEBI" id="CHEBI:49883"/>
    </cofactor>
</comment>
<evidence type="ECO:0000256" key="6">
    <source>
        <dbReference type="ARBA" id="ARBA00022485"/>
    </source>
</evidence>
<sequence length="461" mass="48402">MTTGTAARLDRWERLLERLLRGVPYLLLVVSMTLSWLTGDRPWTYQLATFGLAALAAAWMAVLAPSGWPRHPNVYVAGLVILIGVLCTRGVWFAGFFAFTGYLHSWSMLSGKWRFAGVAATAAISVTAYRGGLPGTPAAILTHVFFVAAIVAVVSLFSFVGDVTAERSAERKRMVARLEEALRENAGLHAQLLVQAREAGVLDERQRMAGEIHDTLAQGLTGIITQLQAAAHTHEDPSSWRRHLDHAMGLARESLAEARRSVHAVQPGPLESAPLPAALAEIAAKWSELTGVRAEVTTTGTVRSLHPEVEATLLRIAQEAMANIAKHAGAARAGLTLSYMEDVVSLDVRDDGSGFDQERALDGGGYGLASMRKRVTRLAGAFEIESEPGGGTAISAVVPAVPAVAPGVPAIPAVAPGVPAVPAVISAVPAVAPGVPAVPANVPKVPVVPATSAVTRESPSA</sequence>
<evidence type="ECO:0000256" key="11">
    <source>
        <dbReference type="ARBA" id="ARBA00023012"/>
    </source>
</evidence>
<proteinExistence type="predicted"/>
<dbReference type="PIRSF" id="PIRSF037434">
    <property type="entry name" value="STHK_ChrS"/>
    <property type="match status" value="1"/>
</dbReference>
<dbReference type="EMBL" id="BAABDQ010000005">
    <property type="protein sequence ID" value="GAA3549677.1"/>
    <property type="molecule type" value="Genomic_DNA"/>
</dbReference>
<evidence type="ECO:0000256" key="5">
    <source>
        <dbReference type="ARBA" id="ARBA00017322"/>
    </source>
</evidence>
<evidence type="ECO:0000256" key="9">
    <source>
        <dbReference type="ARBA" id="ARBA00022777"/>
    </source>
</evidence>
<evidence type="ECO:0000313" key="18">
    <source>
        <dbReference type="Proteomes" id="UP001500630"/>
    </source>
</evidence>
<evidence type="ECO:0000256" key="13">
    <source>
        <dbReference type="ARBA" id="ARBA00024827"/>
    </source>
</evidence>
<dbReference type="PANTHER" id="PTHR24421">
    <property type="entry name" value="NITRATE/NITRITE SENSOR PROTEIN NARX-RELATED"/>
    <property type="match status" value="1"/>
</dbReference>
<evidence type="ECO:0000256" key="1">
    <source>
        <dbReference type="ARBA" id="ARBA00000085"/>
    </source>
</evidence>
<keyword evidence="15" id="KW-0472">Membrane</keyword>
<dbReference type="SMART" id="SM00387">
    <property type="entry name" value="HATPase_c"/>
    <property type="match status" value="1"/>
</dbReference>
<comment type="function">
    <text evidence="13">Member of the two-component regulatory system NreB/NreC involved in the control of dissimilatory nitrate/nitrite reduction in response to oxygen. NreB functions as a direct oxygen sensor histidine kinase which is autophosphorylated, in the absence of oxygen, probably at the conserved histidine residue, and transfers its phosphate group probably to a conserved aspartate residue of NreC. NreB/NreC activates the expression of the nitrate (narGHJI) and nitrite (nir) reductase operons, as well as the putative nitrate transporter gene narT.</text>
</comment>
<comment type="subcellular location">
    <subcellularLocation>
        <location evidence="3">Cytoplasm</location>
    </subcellularLocation>
</comment>
<organism evidence="17 18">
    <name type="scientific">Nonomuraea rosea</name>
    <dbReference type="NCBI Taxonomy" id="638574"/>
    <lineage>
        <taxon>Bacteria</taxon>
        <taxon>Bacillati</taxon>
        <taxon>Actinomycetota</taxon>
        <taxon>Actinomycetes</taxon>
        <taxon>Streptosporangiales</taxon>
        <taxon>Streptosporangiaceae</taxon>
        <taxon>Nonomuraea</taxon>
    </lineage>
</organism>
<keyword evidence="12" id="KW-0411">Iron-sulfur</keyword>
<dbReference type="InterPro" id="IPR004358">
    <property type="entry name" value="Sig_transdc_His_kin-like_C"/>
</dbReference>
<evidence type="ECO:0000256" key="2">
    <source>
        <dbReference type="ARBA" id="ARBA00001966"/>
    </source>
</evidence>
<dbReference type="InterPro" id="IPR003594">
    <property type="entry name" value="HATPase_dom"/>
</dbReference>
<comment type="caution">
    <text evidence="17">The sequence shown here is derived from an EMBL/GenBank/DDBJ whole genome shotgun (WGS) entry which is preliminary data.</text>
</comment>
<feature type="transmembrane region" description="Helical" evidence="15">
    <location>
        <begin position="19"/>
        <end position="37"/>
    </location>
</feature>
<evidence type="ECO:0000259" key="16">
    <source>
        <dbReference type="SMART" id="SM00387"/>
    </source>
</evidence>